<organism evidence="1">
    <name type="scientific">Arion vulgaris</name>
    <dbReference type="NCBI Taxonomy" id="1028688"/>
    <lineage>
        <taxon>Eukaryota</taxon>
        <taxon>Metazoa</taxon>
        <taxon>Spiralia</taxon>
        <taxon>Lophotrochozoa</taxon>
        <taxon>Mollusca</taxon>
        <taxon>Gastropoda</taxon>
        <taxon>Heterobranchia</taxon>
        <taxon>Euthyneura</taxon>
        <taxon>Panpulmonata</taxon>
        <taxon>Eupulmonata</taxon>
        <taxon>Stylommatophora</taxon>
        <taxon>Helicina</taxon>
        <taxon>Arionoidea</taxon>
        <taxon>Arionidae</taxon>
        <taxon>Arion</taxon>
    </lineage>
</organism>
<evidence type="ECO:0000313" key="1">
    <source>
        <dbReference type="EMBL" id="CEK49025.1"/>
    </source>
</evidence>
<proteinExistence type="predicted"/>
<dbReference type="AlphaFoldDB" id="A0A0B6Y0J0"/>
<name>A0A0B6Y0J0_9EUPU</name>
<sequence length="62" mass="7403">EWLPVQQQLRMTTSVTTCKSGYLRATMREKNIIISKQKHNINNKLIYFNKNQKYKNGKDLNM</sequence>
<accession>A0A0B6Y0J0</accession>
<protein>
    <submittedName>
        <fullName evidence="1">Uncharacterized protein</fullName>
    </submittedName>
</protein>
<feature type="non-terminal residue" evidence="1">
    <location>
        <position position="1"/>
    </location>
</feature>
<gene>
    <name evidence="1" type="primary">ORF6104</name>
</gene>
<dbReference type="EMBL" id="HACG01002160">
    <property type="protein sequence ID" value="CEK49025.1"/>
    <property type="molecule type" value="Transcribed_RNA"/>
</dbReference>
<reference evidence="1" key="1">
    <citation type="submission" date="2014-12" db="EMBL/GenBank/DDBJ databases">
        <title>Insight into the proteome of Arion vulgaris.</title>
        <authorList>
            <person name="Aradska J."/>
            <person name="Bulat T."/>
            <person name="Smidak R."/>
            <person name="Sarate P."/>
            <person name="Gangsoo J."/>
            <person name="Sialana F."/>
            <person name="Bilban M."/>
            <person name="Lubec G."/>
        </authorList>
    </citation>
    <scope>NUCLEOTIDE SEQUENCE</scope>
    <source>
        <tissue evidence="1">Skin</tissue>
    </source>
</reference>